<dbReference type="SUPFAM" id="SSF51206">
    <property type="entry name" value="cAMP-binding domain-like"/>
    <property type="match status" value="1"/>
</dbReference>
<gene>
    <name evidence="5" type="ORF">IAB98_03355</name>
</gene>
<dbReference type="GO" id="GO:0003700">
    <property type="term" value="F:DNA-binding transcription factor activity"/>
    <property type="evidence" value="ECO:0007669"/>
    <property type="project" value="TreeGrafter"/>
</dbReference>
<reference evidence="5" key="1">
    <citation type="submission" date="2020-10" db="EMBL/GenBank/DDBJ databases">
        <authorList>
            <person name="Gilroy R."/>
        </authorList>
    </citation>
    <scope>NUCLEOTIDE SEQUENCE</scope>
    <source>
        <strain evidence="5">ChiSxjej1B13-7041</strain>
    </source>
</reference>
<dbReference type="InterPro" id="IPR036390">
    <property type="entry name" value="WH_DNA-bd_sf"/>
</dbReference>
<dbReference type="Pfam" id="PF00027">
    <property type="entry name" value="cNMP_binding"/>
    <property type="match status" value="1"/>
</dbReference>
<evidence type="ECO:0000259" key="4">
    <source>
        <dbReference type="PROSITE" id="PS51063"/>
    </source>
</evidence>
<dbReference type="GO" id="GO:0003677">
    <property type="term" value="F:DNA binding"/>
    <property type="evidence" value="ECO:0007669"/>
    <property type="project" value="UniProtKB-KW"/>
</dbReference>
<evidence type="ECO:0000313" key="6">
    <source>
        <dbReference type="Proteomes" id="UP000886841"/>
    </source>
</evidence>
<evidence type="ECO:0000313" key="5">
    <source>
        <dbReference type="EMBL" id="HIR92445.1"/>
    </source>
</evidence>
<name>A0A9D1EIA1_9FIRM</name>
<sequence>MDYQQFFPFIKYLTPEQKHQLLSSLQPLSFKKGDPIHDGQQCTGLYAVESGLLRVYIFSDEGKEITLYRLADYDICLLSASCMLRSIQFEVHIQAAEDSRVILLPTAVYAQLREENVHVANYTNELLASRFSEIMWLLDQILYKKLDSRLAAFLIEEKERGNDPLTMTHEEISRQLGTAREVVSRMLKYFQREGLIQQSRGCTHITDLDKLMALARESLR</sequence>
<dbReference type="Gene3D" id="2.60.120.10">
    <property type="entry name" value="Jelly Rolls"/>
    <property type="match status" value="1"/>
</dbReference>
<dbReference type="PROSITE" id="PS51063">
    <property type="entry name" value="HTH_CRP_2"/>
    <property type="match status" value="1"/>
</dbReference>
<proteinExistence type="predicted"/>
<dbReference type="InterPro" id="IPR012318">
    <property type="entry name" value="HTH_CRP"/>
</dbReference>
<dbReference type="GO" id="GO:0005829">
    <property type="term" value="C:cytosol"/>
    <property type="evidence" value="ECO:0007669"/>
    <property type="project" value="TreeGrafter"/>
</dbReference>
<organism evidence="5 6">
    <name type="scientific">Candidatus Egerieimonas intestinavium</name>
    <dbReference type="NCBI Taxonomy" id="2840777"/>
    <lineage>
        <taxon>Bacteria</taxon>
        <taxon>Bacillati</taxon>
        <taxon>Bacillota</taxon>
        <taxon>Clostridia</taxon>
        <taxon>Lachnospirales</taxon>
        <taxon>Lachnospiraceae</taxon>
        <taxon>Lachnospiraceae incertae sedis</taxon>
        <taxon>Candidatus Egerieimonas</taxon>
    </lineage>
</organism>
<keyword evidence="1" id="KW-0805">Transcription regulation</keyword>
<dbReference type="AlphaFoldDB" id="A0A9D1EIA1"/>
<accession>A0A9D1EIA1</accession>
<dbReference type="SMART" id="SM00419">
    <property type="entry name" value="HTH_CRP"/>
    <property type="match status" value="1"/>
</dbReference>
<dbReference type="SUPFAM" id="SSF46785">
    <property type="entry name" value="Winged helix' DNA-binding domain"/>
    <property type="match status" value="1"/>
</dbReference>
<evidence type="ECO:0000256" key="1">
    <source>
        <dbReference type="ARBA" id="ARBA00023015"/>
    </source>
</evidence>
<dbReference type="InterPro" id="IPR014710">
    <property type="entry name" value="RmlC-like_jellyroll"/>
</dbReference>
<dbReference type="CDD" id="cd00038">
    <property type="entry name" value="CAP_ED"/>
    <property type="match status" value="1"/>
</dbReference>
<dbReference type="InterPro" id="IPR000595">
    <property type="entry name" value="cNMP-bd_dom"/>
</dbReference>
<dbReference type="InterPro" id="IPR050397">
    <property type="entry name" value="Env_Response_Regulators"/>
</dbReference>
<dbReference type="Pfam" id="PF13545">
    <property type="entry name" value="HTH_Crp_2"/>
    <property type="match status" value="1"/>
</dbReference>
<keyword evidence="2" id="KW-0238">DNA-binding</keyword>
<dbReference type="EMBL" id="DVHU01000027">
    <property type="protein sequence ID" value="HIR92445.1"/>
    <property type="molecule type" value="Genomic_DNA"/>
</dbReference>
<dbReference type="PRINTS" id="PR00034">
    <property type="entry name" value="HTHCRP"/>
</dbReference>
<comment type="caution">
    <text evidence="5">The sequence shown here is derived from an EMBL/GenBank/DDBJ whole genome shotgun (WGS) entry which is preliminary data.</text>
</comment>
<reference evidence="5" key="2">
    <citation type="journal article" date="2021" name="PeerJ">
        <title>Extensive microbial diversity within the chicken gut microbiome revealed by metagenomics and culture.</title>
        <authorList>
            <person name="Gilroy R."/>
            <person name="Ravi A."/>
            <person name="Getino M."/>
            <person name="Pursley I."/>
            <person name="Horton D.L."/>
            <person name="Alikhan N.F."/>
            <person name="Baker D."/>
            <person name="Gharbi K."/>
            <person name="Hall N."/>
            <person name="Watson M."/>
            <person name="Adriaenssens E.M."/>
            <person name="Foster-Nyarko E."/>
            <person name="Jarju S."/>
            <person name="Secka A."/>
            <person name="Antonio M."/>
            <person name="Oren A."/>
            <person name="Chaudhuri R.R."/>
            <person name="La Ragione R."/>
            <person name="Hildebrand F."/>
            <person name="Pallen M.J."/>
        </authorList>
    </citation>
    <scope>NUCLEOTIDE SEQUENCE</scope>
    <source>
        <strain evidence="5">ChiSxjej1B13-7041</strain>
    </source>
</reference>
<feature type="domain" description="HTH crp-type" evidence="4">
    <location>
        <begin position="144"/>
        <end position="209"/>
    </location>
</feature>
<dbReference type="InterPro" id="IPR018490">
    <property type="entry name" value="cNMP-bd_dom_sf"/>
</dbReference>
<dbReference type="PANTHER" id="PTHR24567:SF74">
    <property type="entry name" value="HTH-TYPE TRANSCRIPTIONAL REGULATOR ARCR"/>
    <property type="match status" value="1"/>
</dbReference>
<evidence type="ECO:0000256" key="2">
    <source>
        <dbReference type="ARBA" id="ARBA00023125"/>
    </source>
</evidence>
<dbReference type="Gene3D" id="1.10.10.10">
    <property type="entry name" value="Winged helix-like DNA-binding domain superfamily/Winged helix DNA-binding domain"/>
    <property type="match status" value="1"/>
</dbReference>
<evidence type="ECO:0000256" key="3">
    <source>
        <dbReference type="ARBA" id="ARBA00023163"/>
    </source>
</evidence>
<dbReference type="InterPro" id="IPR036388">
    <property type="entry name" value="WH-like_DNA-bd_sf"/>
</dbReference>
<dbReference type="CDD" id="cd00092">
    <property type="entry name" value="HTH_CRP"/>
    <property type="match status" value="1"/>
</dbReference>
<dbReference type="Proteomes" id="UP000886841">
    <property type="component" value="Unassembled WGS sequence"/>
</dbReference>
<keyword evidence="3" id="KW-0804">Transcription</keyword>
<protein>
    <submittedName>
        <fullName evidence="5">Crp/Fnr family transcriptional regulator</fullName>
    </submittedName>
</protein>
<dbReference type="PANTHER" id="PTHR24567">
    <property type="entry name" value="CRP FAMILY TRANSCRIPTIONAL REGULATORY PROTEIN"/>
    <property type="match status" value="1"/>
</dbReference>